<feature type="region of interest" description="Disordered" evidence="1">
    <location>
        <begin position="545"/>
        <end position="568"/>
    </location>
</feature>
<keyword evidence="4" id="KW-1185">Reference proteome</keyword>
<proteinExistence type="predicted"/>
<comment type="caution">
    <text evidence="3">The sequence shown here is derived from an EMBL/GenBank/DDBJ whole genome shotgun (WGS) entry which is preliminary data.</text>
</comment>
<evidence type="ECO:0000256" key="2">
    <source>
        <dbReference type="SAM" id="Phobius"/>
    </source>
</evidence>
<gene>
    <name evidence="3" type="ORF">PGLA1383_LOCUS3739</name>
</gene>
<evidence type="ECO:0000313" key="3">
    <source>
        <dbReference type="EMBL" id="CAE8584814.1"/>
    </source>
</evidence>
<feature type="transmembrane region" description="Helical" evidence="2">
    <location>
        <begin position="56"/>
        <end position="74"/>
    </location>
</feature>
<evidence type="ECO:0000313" key="4">
    <source>
        <dbReference type="Proteomes" id="UP000654075"/>
    </source>
</evidence>
<accession>A0A813DGS7</accession>
<dbReference type="Proteomes" id="UP000654075">
    <property type="component" value="Unassembled WGS sequence"/>
</dbReference>
<keyword evidence="2" id="KW-1133">Transmembrane helix</keyword>
<organism evidence="3 4">
    <name type="scientific">Polarella glacialis</name>
    <name type="common">Dinoflagellate</name>
    <dbReference type="NCBI Taxonomy" id="89957"/>
    <lineage>
        <taxon>Eukaryota</taxon>
        <taxon>Sar</taxon>
        <taxon>Alveolata</taxon>
        <taxon>Dinophyceae</taxon>
        <taxon>Suessiales</taxon>
        <taxon>Suessiaceae</taxon>
        <taxon>Polarella</taxon>
    </lineage>
</organism>
<dbReference type="EMBL" id="CAJNNV010001338">
    <property type="protein sequence ID" value="CAE8584814.1"/>
    <property type="molecule type" value="Genomic_DNA"/>
</dbReference>
<evidence type="ECO:0000256" key="1">
    <source>
        <dbReference type="SAM" id="MobiDB-lite"/>
    </source>
</evidence>
<keyword evidence="2" id="KW-0812">Transmembrane</keyword>
<protein>
    <submittedName>
        <fullName evidence="3">Uncharacterized protein</fullName>
    </submittedName>
</protein>
<feature type="transmembrane region" description="Helical" evidence="2">
    <location>
        <begin position="95"/>
        <end position="119"/>
    </location>
</feature>
<feature type="compositionally biased region" description="Low complexity" evidence="1">
    <location>
        <begin position="485"/>
        <end position="500"/>
    </location>
</feature>
<feature type="compositionally biased region" description="Basic and acidic residues" evidence="1">
    <location>
        <begin position="329"/>
        <end position="346"/>
    </location>
</feature>
<feature type="compositionally biased region" description="Polar residues" evidence="1">
    <location>
        <begin position="383"/>
        <end position="397"/>
    </location>
</feature>
<feature type="transmembrane region" description="Helical" evidence="2">
    <location>
        <begin position="21"/>
        <end position="44"/>
    </location>
</feature>
<feature type="region of interest" description="Disordered" evidence="1">
    <location>
        <begin position="411"/>
        <end position="528"/>
    </location>
</feature>
<reference evidence="3" key="1">
    <citation type="submission" date="2021-02" db="EMBL/GenBank/DDBJ databases">
        <authorList>
            <person name="Dougan E. K."/>
            <person name="Rhodes N."/>
            <person name="Thang M."/>
            <person name="Chan C."/>
        </authorList>
    </citation>
    <scope>NUCLEOTIDE SEQUENCE</scope>
</reference>
<feature type="region of interest" description="Disordered" evidence="1">
    <location>
        <begin position="319"/>
        <end position="399"/>
    </location>
</feature>
<keyword evidence="2" id="KW-0472">Membrane</keyword>
<feature type="compositionally biased region" description="Low complexity" evidence="1">
    <location>
        <begin position="457"/>
        <end position="468"/>
    </location>
</feature>
<sequence>MLQQFSCLKVRKLLTDVRHNFRLLLLMAVFTLSLGELFFVVFFTLSLTQLWPAKEMLFMASAAAAILAATLRLGQVSLQLINKVNGHNTSAAPQLLGKLLIAAMAGSQVAWSMLLALFIVPRFALLLLTSAALDLLLWLLLWSTALLGSPRQRSAEVATSRNADILADVEEYQIPSWRLWQQEDGTHYGQAVEFKHFTWPSRGTRASGVQTRGFEVNTCMVCLADFVSGEQQSLCMPMSLHDESAIGPGMAFFCKTNPALRYLQKVSSFQRVPFNKVMSFKSVQARAEEFSLAQTSNRPPMGQLDVMTPVAHFLERALEGWSPGPGQDPWKDTRPSNRGWFEHPSDTEITPQYDAYGNWQPQGAPTNGYGDGGWAPDHRRDQGNAQQMPNSNGNSHSGMGASVAQLFAAAEAAEANGSHEGSHMSSNHQQMGGGGGNPWSPGFDAGRDRPREDHGHGMQQHHGSHSYGNQHQHMDHQPFGAPSAQNHNGQNHNGQNHNGHYSSPATNGHSAAAHSARGVRANTEHDEDNRQMLADLEESMRNIQIERHQSSDSEDDGPKQPAEATAEERLEAENIVRTAFKEAKERDRLREKVRKGVSPADLQALLNARIAKR</sequence>
<dbReference type="AlphaFoldDB" id="A0A813DGS7"/>
<name>A0A813DGS7_POLGL</name>
<feature type="compositionally biased region" description="Basic and acidic residues" evidence="1">
    <location>
        <begin position="445"/>
        <end position="456"/>
    </location>
</feature>